<keyword evidence="2" id="KW-1185">Reference proteome</keyword>
<dbReference type="PANTHER" id="PTHR39179">
    <property type="entry name" value="SPORE COAT PROTEIN I"/>
    <property type="match status" value="1"/>
</dbReference>
<dbReference type="EMBL" id="JAPQFJ010000008">
    <property type="protein sequence ID" value="MCY6958737.1"/>
    <property type="molecule type" value="Genomic_DNA"/>
</dbReference>
<dbReference type="InterPro" id="IPR047175">
    <property type="entry name" value="CotS-like"/>
</dbReference>
<sequence length="256" mass="30742">MAMISSKETFLEYITRRGVKIFNVDEKSKLSPKIKKDDIVKQIYLIKEFHNKAMGYDNFLGGNLQDKRGRMVEQYKMYIRKLRREYKWLVNKKELTSLEKIFIRYGNDYLSKADECIKQIYENNYLGLLKRSMNKSEVCLGDTYFTNLRGNDVLEISSLQSCCYDMVEMDVVYLLNKVKKKNEDLNLIELIDEFCDIENLGKESKKFIQSLIYYPYDFIKCYMKYKKNGNELNEARYIRKLEKIIFNYKDYTLESR</sequence>
<dbReference type="PANTHER" id="PTHR39179:SF1">
    <property type="entry name" value="SPORE COAT PROTEIN I"/>
    <property type="match status" value="1"/>
</dbReference>
<dbReference type="RefSeq" id="WP_268061157.1">
    <property type="nucleotide sequence ID" value="NZ_JAPQFJ010000008.1"/>
</dbReference>
<dbReference type="Gene3D" id="3.90.1200.10">
    <property type="match status" value="1"/>
</dbReference>
<evidence type="ECO:0000313" key="1">
    <source>
        <dbReference type="EMBL" id="MCY6958737.1"/>
    </source>
</evidence>
<evidence type="ECO:0000313" key="2">
    <source>
        <dbReference type="Proteomes" id="UP001144612"/>
    </source>
</evidence>
<reference evidence="1" key="1">
    <citation type="submission" date="2022-12" db="EMBL/GenBank/DDBJ databases">
        <title>Clostridium sp. nov., isolated from industrial wastewater.</title>
        <authorList>
            <person name="Jiayan W."/>
        </authorList>
    </citation>
    <scope>NUCLEOTIDE SEQUENCE</scope>
    <source>
        <strain evidence="1">ZC22-4</strain>
    </source>
</reference>
<name>A0ABT4D8W4_9CLOT</name>
<gene>
    <name evidence="1" type="ORF">OW729_08975</name>
</gene>
<protein>
    <submittedName>
        <fullName evidence="1">Spore coat protein</fullName>
    </submittedName>
</protein>
<dbReference type="Proteomes" id="UP001144612">
    <property type="component" value="Unassembled WGS sequence"/>
</dbReference>
<proteinExistence type="predicted"/>
<accession>A0ABT4D8W4</accession>
<comment type="caution">
    <text evidence="1">The sequence shown here is derived from an EMBL/GenBank/DDBJ whole genome shotgun (WGS) entry which is preliminary data.</text>
</comment>
<keyword evidence="1" id="KW-0946">Virion</keyword>
<organism evidence="1 2">
    <name type="scientific">Clostridium brassicae</name>
    <dbReference type="NCBI Taxonomy" id="2999072"/>
    <lineage>
        <taxon>Bacteria</taxon>
        <taxon>Bacillati</taxon>
        <taxon>Bacillota</taxon>
        <taxon>Clostridia</taxon>
        <taxon>Eubacteriales</taxon>
        <taxon>Clostridiaceae</taxon>
        <taxon>Clostridium</taxon>
    </lineage>
</organism>
<keyword evidence="1" id="KW-0167">Capsid protein</keyword>